<evidence type="ECO:0000256" key="5">
    <source>
        <dbReference type="ARBA" id="ARBA00024029"/>
    </source>
</evidence>
<evidence type="ECO:0000256" key="4">
    <source>
        <dbReference type="ARBA" id="ARBA00022833"/>
    </source>
</evidence>
<dbReference type="Gene3D" id="3.40.50.10310">
    <property type="entry name" value="Creatininase"/>
    <property type="match status" value="1"/>
</dbReference>
<gene>
    <name evidence="6" type="ORF">SY1_01060</name>
</gene>
<dbReference type="KEGG" id="sbr:SY1_01060"/>
<evidence type="ECO:0000256" key="2">
    <source>
        <dbReference type="ARBA" id="ARBA00022723"/>
    </source>
</evidence>
<evidence type="ECO:0000256" key="3">
    <source>
        <dbReference type="ARBA" id="ARBA00022801"/>
    </source>
</evidence>
<dbReference type="GO" id="GO:0016811">
    <property type="term" value="F:hydrolase activity, acting on carbon-nitrogen (but not peptide) bonds, in linear amides"/>
    <property type="evidence" value="ECO:0007669"/>
    <property type="project" value="TreeGrafter"/>
</dbReference>
<dbReference type="InterPro" id="IPR024087">
    <property type="entry name" value="Creatininase-like_sf"/>
</dbReference>
<dbReference type="InterPro" id="IPR003785">
    <property type="entry name" value="Creatininase/forma_Hydrolase"/>
</dbReference>
<dbReference type="GO" id="GO:0009231">
    <property type="term" value="P:riboflavin biosynthetic process"/>
    <property type="evidence" value="ECO:0007669"/>
    <property type="project" value="TreeGrafter"/>
</dbReference>
<proteinExistence type="inferred from homology"/>
<keyword evidence="2" id="KW-0479">Metal-binding</keyword>
<dbReference type="PANTHER" id="PTHR35005:SF1">
    <property type="entry name" value="2-AMINO-5-FORMYLAMINO-6-RIBOSYLAMINOPYRIMIDIN-4(3H)-ONE 5'-MONOPHOSPHATE DEFORMYLASE"/>
    <property type="match status" value="1"/>
</dbReference>
<dbReference type="Pfam" id="PF02633">
    <property type="entry name" value="Creatininase"/>
    <property type="match status" value="1"/>
</dbReference>
<organism evidence="6 7">
    <name type="scientific">Fretibacterium fastidiosum</name>
    <dbReference type="NCBI Taxonomy" id="651822"/>
    <lineage>
        <taxon>Bacteria</taxon>
        <taxon>Thermotogati</taxon>
        <taxon>Synergistota</taxon>
        <taxon>Synergistia</taxon>
        <taxon>Synergistales</taxon>
        <taxon>Aminobacteriaceae</taxon>
        <taxon>Fretibacterium</taxon>
    </lineage>
</organism>
<dbReference type="PANTHER" id="PTHR35005">
    <property type="entry name" value="3-DEHYDRO-SCYLLO-INOSOSE HYDROLASE"/>
    <property type="match status" value="1"/>
</dbReference>
<keyword evidence="4" id="KW-0862">Zinc</keyword>
<dbReference type="AlphaFoldDB" id="A0AB94IV93"/>
<dbReference type="SUPFAM" id="SSF102215">
    <property type="entry name" value="Creatininase"/>
    <property type="match status" value="1"/>
</dbReference>
<name>A0AB94IV93_9BACT</name>
<dbReference type="GO" id="GO:0046872">
    <property type="term" value="F:metal ion binding"/>
    <property type="evidence" value="ECO:0007669"/>
    <property type="project" value="UniProtKB-KW"/>
</dbReference>
<dbReference type="EMBL" id="FP929056">
    <property type="protein sequence ID" value="CBL27672.1"/>
    <property type="molecule type" value="Genomic_DNA"/>
</dbReference>
<evidence type="ECO:0000313" key="6">
    <source>
        <dbReference type="EMBL" id="CBL27672.1"/>
    </source>
</evidence>
<comment type="cofactor">
    <cofactor evidence="1">
        <name>Zn(2+)</name>
        <dbReference type="ChEBI" id="CHEBI:29105"/>
    </cofactor>
</comment>
<dbReference type="RefSeq" id="WP_015555819.1">
    <property type="nucleotide sequence ID" value="NC_021038.1"/>
</dbReference>
<comment type="similarity">
    <text evidence="5">Belongs to the creatininase superfamily.</text>
</comment>
<reference evidence="7" key="1">
    <citation type="submission" date="2010-03" db="EMBL/GenBank/DDBJ databases">
        <title>The genome sequence of Synergistetes sp. SGP1.</title>
        <authorList>
            <consortium name="metaHIT consortium -- http://www.metahit.eu/"/>
            <person name="Pajon A."/>
            <person name="Turner K."/>
            <person name="Parkhill J."/>
            <person name="Wade W."/>
            <person name="Vartoukian S."/>
        </authorList>
    </citation>
    <scope>NUCLEOTIDE SEQUENCE [LARGE SCALE GENOMIC DNA]</scope>
    <source>
        <strain evidence="7">SGP1</strain>
    </source>
</reference>
<sequence length="272" mass="30822">MEKHELYRMTWKEVENAFKKDPVILIPLGSTEQQGPHTPTGDYRCAEAVAKAVSKRTGAYMTTCIPFGYSEYFRGFPGSVSLQPKTFISLMEDICCCFLDHGIKRIMFFNGHAGNNPLLDRVSRMILRERGIMIPNVNLWSLLTPAFRKSVFDDPKTSAHGAEPLTSMTWYLNPEDMRMELLPERPRINRQVQGMDVENLTTLTYDGIGFSVFMNMEDISPDGIMGNALLASPENGKKLFDEVIRNACKLVEKWKTVNTCWPSGEGHIVEND</sequence>
<reference evidence="6 7" key="2">
    <citation type="submission" date="2010-03" db="EMBL/GenBank/DDBJ databases">
        <authorList>
            <person name="Pajon A."/>
        </authorList>
    </citation>
    <scope>NUCLEOTIDE SEQUENCE [LARGE SCALE GENOMIC DNA]</scope>
    <source>
        <strain evidence="6 7">SGP1</strain>
    </source>
</reference>
<keyword evidence="3" id="KW-0378">Hydrolase</keyword>
<evidence type="ECO:0000313" key="7">
    <source>
        <dbReference type="Proteomes" id="UP000008957"/>
    </source>
</evidence>
<protein>
    <submittedName>
        <fullName evidence="6">Uncharacterized protein, putative amidase</fullName>
    </submittedName>
</protein>
<evidence type="ECO:0000256" key="1">
    <source>
        <dbReference type="ARBA" id="ARBA00001947"/>
    </source>
</evidence>
<dbReference type="Proteomes" id="UP000008957">
    <property type="component" value="Chromosome"/>
</dbReference>
<keyword evidence="7" id="KW-1185">Reference proteome</keyword>
<accession>A0AB94IV93</accession>